<evidence type="ECO:0000313" key="2">
    <source>
        <dbReference type="EMBL" id="KIW05394.1"/>
    </source>
</evidence>
<keyword evidence="1" id="KW-0812">Transmembrane</keyword>
<sequence length="357" mass="40287">MVTFGNIVQATIFIGPWILPRALAFYRSIRASSHTPNAAVREPPSKVQRCLNVLFAAVVVSVILSFPYFAPENIFKATNARLGLDSNLLVSRLNALRQGALTDTDKLFLEKLENEPKMWRYIYAAYGPEVALTCPFCQANEPQSYLYYALPGIAVPHLIHIFLLGLITSSFFSGAEGSRWRTHATIAGVALALIELYTTWNYKWEANVTKRMLGEVDFFYARMRVYRHLAFAATDAIFGWVLYLTSTNRWLVKPPSTTQQLSEVAQQLAGMHAQVNLLANLRNATVRDAELRQGQEMYWRREQEEMAGIMQDDNVRSAVTSVLAKDEYDKTRQRARAYVDQVLSTTLKAPTPTSSTT</sequence>
<feature type="transmembrane region" description="Helical" evidence="1">
    <location>
        <begin position="50"/>
        <end position="70"/>
    </location>
</feature>
<feature type="transmembrane region" description="Helical" evidence="1">
    <location>
        <begin position="6"/>
        <end position="29"/>
    </location>
</feature>
<dbReference type="PANTHER" id="PTHR39470">
    <property type="entry name" value="CHROMOSOME 10, WHOLE GENOME SHOTGUN SEQUENCE"/>
    <property type="match status" value="1"/>
</dbReference>
<dbReference type="InParanoid" id="A0A0D2B261"/>
<feature type="transmembrane region" description="Helical" evidence="1">
    <location>
        <begin position="145"/>
        <end position="172"/>
    </location>
</feature>
<dbReference type="PANTHER" id="PTHR39470:SF1">
    <property type="entry name" value="CHORISMATE SYNTHASE PROTEIN"/>
    <property type="match status" value="1"/>
</dbReference>
<dbReference type="GeneID" id="27311882"/>
<dbReference type="HOGENOM" id="CLU_044758_1_0_1"/>
<reference evidence="2 3" key="1">
    <citation type="submission" date="2015-01" db="EMBL/GenBank/DDBJ databases">
        <title>The Genome Sequence of Ochroconis gallopava CBS43764.</title>
        <authorList>
            <consortium name="The Broad Institute Genomics Platform"/>
            <person name="Cuomo C."/>
            <person name="de Hoog S."/>
            <person name="Gorbushina A."/>
            <person name="Stielow B."/>
            <person name="Teixiera M."/>
            <person name="Abouelleil A."/>
            <person name="Chapman S.B."/>
            <person name="Priest M."/>
            <person name="Young S.K."/>
            <person name="Wortman J."/>
            <person name="Nusbaum C."/>
            <person name="Birren B."/>
        </authorList>
    </citation>
    <scope>NUCLEOTIDE SEQUENCE [LARGE SCALE GENOMIC DNA]</scope>
    <source>
        <strain evidence="2 3">CBS 43764</strain>
    </source>
</reference>
<dbReference type="STRING" id="253628.A0A0D2B261"/>
<dbReference type="OrthoDB" id="4218123at2759"/>
<dbReference type="AlphaFoldDB" id="A0A0D2B261"/>
<gene>
    <name evidence="2" type="ORF">PV09_03909</name>
</gene>
<evidence type="ECO:0000256" key="1">
    <source>
        <dbReference type="SAM" id="Phobius"/>
    </source>
</evidence>
<dbReference type="Proteomes" id="UP000053259">
    <property type="component" value="Unassembled WGS sequence"/>
</dbReference>
<keyword evidence="1" id="KW-1133">Transmembrane helix</keyword>
<feature type="transmembrane region" description="Helical" evidence="1">
    <location>
        <begin position="225"/>
        <end position="244"/>
    </location>
</feature>
<protein>
    <submittedName>
        <fullName evidence="2">Uncharacterized protein</fullName>
    </submittedName>
</protein>
<dbReference type="RefSeq" id="XP_016215263.1">
    <property type="nucleotide sequence ID" value="XM_016357174.1"/>
</dbReference>
<keyword evidence="3" id="KW-1185">Reference proteome</keyword>
<name>A0A0D2B261_9PEZI</name>
<accession>A0A0D2B261</accession>
<organism evidence="2 3">
    <name type="scientific">Verruconis gallopava</name>
    <dbReference type="NCBI Taxonomy" id="253628"/>
    <lineage>
        <taxon>Eukaryota</taxon>
        <taxon>Fungi</taxon>
        <taxon>Dikarya</taxon>
        <taxon>Ascomycota</taxon>
        <taxon>Pezizomycotina</taxon>
        <taxon>Dothideomycetes</taxon>
        <taxon>Pleosporomycetidae</taxon>
        <taxon>Venturiales</taxon>
        <taxon>Sympoventuriaceae</taxon>
        <taxon>Verruconis</taxon>
    </lineage>
</organism>
<feature type="transmembrane region" description="Helical" evidence="1">
    <location>
        <begin position="184"/>
        <end position="202"/>
    </location>
</feature>
<keyword evidence="1" id="KW-0472">Membrane</keyword>
<dbReference type="EMBL" id="KN847538">
    <property type="protein sequence ID" value="KIW05394.1"/>
    <property type="molecule type" value="Genomic_DNA"/>
</dbReference>
<dbReference type="VEuPathDB" id="FungiDB:PV09_03909"/>
<proteinExistence type="predicted"/>
<evidence type="ECO:0000313" key="3">
    <source>
        <dbReference type="Proteomes" id="UP000053259"/>
    </source>
</evidence>